<sequence length="126" mass="14669">MAGLRQNLIMFIPSEDINAMVTTSTDQTRRSPTFLLVTLLSLLTAALVFFPVLAQAGEEENPNNPMGYEDADRKDYENMNQENYQDLTDEKSVDDNSLDYEQDDQYENDNQYEYENQDDVKYRNMN</sequence>
<dbReference type="PIR" id="S75768">
    <property type="entry name" value="S75768"/>
</dbReference>
<dbReference type="eggNOG" id="ENOG50308BW">
    <property type="taxonomic scope" value="Bacteria"/>
</dbReference>
<dbReference type="InParanoid" id="Q55409"/>
<organism evidence="3 4">
    <name type="scientific">Synechocystis sp. (strain ATCC 27184 / PCC 6803 / Kazusa)</name>
    <dbReference type="NCBI Taxonomy" id="1111708"/>
    <lineage>
        <taxon>Bacteria</taxon>
        <taxon>Bacillati</taxon>
        <taxon>Cyanobacteriota</taxon>
        <taxon>Cyanophyceae</taxon>
        <taxon>Synechococcales</taxon>
        <taxon>Merismopediaceae</taxon>
        <taxon>Synechocystis</taxon>
    </lineage>
</organism>
<evidence type="ECO:0000313" key="4">
    <source>
        <dbReference type="Proteomes" id="UP000001425"/>
    </source>
</evidence>
<keyword evidence="2" id="KW-1133">Transmembrane helix</keyword>
<feature type="region of interest" description="Disordered" evidence="1">
    <location>
        <begin position="54"/>
        <end position="126"/>
    </location>
</feature>
<feature type="transmembrane region" description="Helical" evidence="2">
    <location>
        <begin position="34"/>
        <end position="54"/>
    </location>
</feature>
<dbReference type="STRING" id="1148.gene:10500007"/>
<accession>Q55409</accession>
<dbReference type="EnsemblBacteria" id="BAA10503">
    <property type="protein sequence ID" value="BAA10503"/>
    <property type="gene ID" value="BAA10503"/>
</dbReference>
<name>Q55409_SYNY3</name>
<dbReference type="EMBL" id="BA000022">
    <property type="protein sequence ID" value="BAA10503.1"/>
    <property type="molecule type" value="Genomic_DNA"/>
</dbReference>
<evidence type="ECO:0000256" key="1">
    <source>
        <dbReference type="SAM" id="MobiDB-lite"/>
    </source>
</evidence>
<reference evidence="3 4" key="1">
    <citation type="journal article" date="1995" name="DNA Res.">
        <title>Sequence analysis of the genome of the unicellular cyanobacterium Synechocystis sp. strain PCC6803. I. Sequence features in the 1 Mb region from map positions 64% to 92% of the genome.</title>
        <authorList>
            <person name="Kaneko T."/>
            <person name="Tanaka A."/>
            <person name="Sato S."/>
            <person name="Kotani H."/>
            <person name="Sazuka T."/>
            <person name="Miyajima N."/>
            <person name="Sugiura M."/>
            <person name="Tabata S."/>
        </authorList>
    </citation>
    <scope>NUCLEOTIDE SEQUENCE [LARGE SCALE GENOMIC DNA]</scope>
    <source>
        <strain evidence="4">ATCC 27184 / PCC 6803 / Kazusa</strain>
    </source>
</reference>
<feature type="compositionally biased region" description="Acidic residues" evidence="1">
    <location>
        <begin position="96"/>
        <end position="117"/>
    </location>
</feature>
<keyword evidence="2" id="KW-0472">Membrane</keyword>
<keyword evidence="4" id="KW-1185">Reference proteome</keyword>
<dbReference type="KEGG" id="syn:slr0582"/>
<evidence type="ECO:0000313" key="3">
    <source>
        <dbReference type="EMBL" id="BAA10503.1"/>
    </source>
</evidence>
<reference evidence="3 4" key="2">
    <citation type="journal article" date="1996" name="DNA Res.">
        <title>Sequence analysis of the genome of the unicellular cyanobacterium Synechocystis sp. strain PCC6803. II. Sequence determination of the entire genome and assignment of potential protein-coding regions.</title>
        <authorList>
            <person name="Kaneko T."/>
            <person name="Sato S."/>
            <person name="Kotani H."/>
            <person name="Tanaka A."/>
            <person name="Asamizu E."/>
            <person name="Nakamura Y."/>
            <person name="Miyajima N."/>
            <person name="Hirosawa M."/>
            <person name="Sugiura M."/>
            <person name="Sasamoto S."/>
            <person name="Kimura T."/>
            <person name="Hosouchi T."/>
            <person name="Matsuno A."/>
            <person name="Muraki A."/>
            <person name="Nakazaki N."/>
            <person name="Naruo K."/>
            <person name="Okumura S."/>
            <person name="Shimpo S."/>
            <person name="Takeuchi C."/>
            <person name="Wada T."/>
            <person name="Watanabe A."/>
            <person name="Yamada M."/>
            <person name="Yasuda M."/>
            <person name="Tabata S."/>
        </authorList>
    </citation>
    <scope>NUCLEOTIDE SEQUENCE [LARGE SCALE GENOMIC DNA]</scope>
    <source>
        <strain evidence="4">ATCC 27184 / PCC 6803 / Kazusa</strain>
    </source>
</reference>
<dbReference type="Proteomes" id="UP000001425">
    <property type="component" value="Chromosome"/>
</dbReference>
<evidence type="ECO:0000256" key="2">
    <source>
        <dbReference type="SAM" id="Phobius"/>
    </source>
</evidence>
<keyword evidence="2" id="KW-0812">Transmembrane</keyword>
<gene>
    <name evidence="3" type="ordered locus">slr0582</name>
</gene>
<dbReference type="AlphaFoldDB" id="Q55409"/>
<protein>
    <submittedName>
        <fullName evidence="3">Slr0582 protein</fullName>
    </submittedName>
</protein>
<proteinExistence type="predicted"/>
<dbReference type="PaxDb" id="1148-1001259"/>